<dbReference type="Proteomes" id="UP000183974">
    <property type="component" value="Unassembled WGS sequence"/>
</dbReference>
<dbReference type="PANTHER" id="PTHR30462">
    <property type="entry name" value="INTERMEMBRANE TRANSPORT PROTEIN PQIB-RELATED"/>
    <property type="match status" value="1"/>
</dbReference>
<dbReference type="Pfam" id="PF04403">
    <property type="entry name" value="PqiA"/>
    <property type="match status" value="1"/>
</dbReference>
<keyword evidence="4 7" id="KW-0812">Transmembrane</keyword>
<evidence type="ECO:0000256" key="1">
    <source>
        <dbReference type="ARBA" id="ARBA00004533"/>
    </source>
</evidence>
<feature type="transmembrane region" description="Helical" evidence="7">
    <location>
        <begin position="145"/>
        <end position="165"/>
    </location>
</feature>
<dbReference type="PANTHER" id="PTHR30462:SF3">
    <property type="entry name" value="INTERMEMBRANE TRANSPORT PROTEIN PQIA"/>
    <property type="match status" value="1"/>
</dbReference>
<feature type="transmembrane region" description="Helical" evidence="7">
    <location>
        <begin position="50"/>
        <end position="70"/>
    </location>
</feature>
<dbReference type="EMBL" id="FRBR01000014">
    <property type="protein sequence ID" value="SHM33670.1"/>
    <property type="molecule type" value="Genomic_DNA"/>
</dbReference>
<evidence type="ECO:0000256" key="2">
    <source>
        <dbReference type="ARBA" id="ARBA00022475"/>
    </source>
</evidence>
<keyword evidence="6 7" id="KW-0472">Membrane</keyword>
<evidence type="ECO:0000256" key="4">
    <source>
        <dbReference type="ARBA" id="ARBA00022692"/>
    </source>
</evidence>
<feature type="transmembrane region" description="Helical" evidence="7">
    <location>
        <begin position="98"/>
        <end position="125"/>
    </location>
</feature>
<dbReference type="GO" id="GO:0005886">
    <property type="term" value="C:plasma membrane"/>
    <property type="evidence" value="ECO:0007669"/>
    <property type="project" value="UniProtKB-SubCell"/>
</dbReference>
<dbReference type="STRING" id="337701.SAMN05444398_11426"/>
<dbReference type="InterPro" id="IPR051800">
    <property type="entry name" value="PqiA-PqiB_transport"/>
</dbReference>
<keyword evidence="2" id="KW-1003">Cell membrane</keyword>
<dbReference type="InterPro" id="IPR007498">
    <property type="entry name" value="PqiA-like"/>
</dbReference>
<organism evidence="8 9">
    <name type="scientific">Roseovarius pacificus</name>
    <dbReference type="NCBI Taxonomy" id="337701"/>
    <lineage>
        <taxon>Bacteria</taxon>
        <taxon>Pseudomonadati</taxon>
        <taxon>Pseudomonadota</taxon>
        <taxon>Alphaproteobacteria</taxon>
        <taxon>Rhodobacterales</taxon>
        <taxon>Roseobacteraceae</taxon>
        <taxon>Roseovarius</taxon>
    </lineage>
</organism>
<sequence>MEVVGELKTAREMGLVGCTRCSRVSPMGTQYCPRCGSALQSRDGLSLQKVWAWWLVGLMCYVPANLYPMLETRTLVSTESNTIVGGAVELAQHGNWGVALIILAASVLIPVAKFVLIAGLAIGVWRGPQVSGQRRHFLYEVVEYIGRWSMIDVFVVAILSALVQLQALASITPGRASLFFALSVIFTMLSAQSFDSRLIWDTQRRGDAPDHGLASDDVRKESSA</sequence>
<dbReference type="RefSeq" id="WP_373285798.1">
    <property type="nucleotide sequence ID" value="NZ_BMLR01000014.1"/>
</dbReference>
<keyword evidence="3" id="KW-0997">Cell inner membrane</keyword>
<proteinExistence type="predicted"/>
<reference evidence="8 9" key="1">
    <citation type="submission" date="2016-11" db="EMBL/GenBank/DDBJ databases">
        <authorList>
            <person name="Jaros S."/>
            <person name="Januszkiewicz K."/>
            <person name="Wedrychowicz H."/>
        </authorList>
    </citation>
    <scope>NUCLEOTIDE SEQUENCE [LARGE SCALE GENOMIC DNA]</scope>
    <source>
        <strain evidence="8 9">DSM 29589</strain>
    </source>
</reference>
<evidence type="ECO:0000256" key="6">
    <source>
        <dbReference type="ARBA" id="ARBA00023136"/>
    </source>
</evidence>
<keyword evidence="9" id="KW-1185">Reference proteome</keyword>
<evidence type="ECO:0000256" key="5">
    <source>
        <dbReference type="ARBA" id="ARBA00022989"/>
    </source>
</evidence>
<dbReference type="AlphaFoldDB" id="A0A1M7HYZ2"/>
<name>A0A1M7HYZ2_9RHOB</name>
<comment type="subcellular location">
    <subcellularLocation>
        <location evidence="1">Cell inner membrane</location>
    </subcellularLocation>
</comment>
<feature type="transmembrane region" description="Helical" evidence="7">
    <location>
        <begin position="177"/>
        <end position="194"/>
    </location>
</feature>
<gene>
    <name evidence="8" type="ORF">SAMN05444398_11426</name>
</gene>
<evidence type="ECO:0000313" key="9">
    <source>
        <dbReference type="Proteomes" id="UP000183974"/>
    </source>
</evidence>
<evidence type="ECO:0000313" key="8">
    <source>
        <dbReference type="EMBL" id="SHM33670.1"/>
    </source>
</evidence>
<protein>
    <submittedName>
        <fullName evidence="8">Paraquat-inducible protein A</fullName>
    </submittedName>
</protein>
<keyword evidence="5 7" id="KW-1133">Transmembrane helix</keyword>
<evidence type="ECO:0000256" key="3">
    <source>
        <dbReference type="ARBA" id="ARBA00022519"/>
    </source>
</evidence>
<accession>A0A1M7HYZ2</accession>
<evidence type="ECO:0000256" key="7">
    <source>
        <dbReference type="SAM" id="Phobius"/>
    </source>
</evidence>